<feature type="transmembrane region" description="Helical" evidence="8">
    <location>
        <begin position="277"/>
        <end position="300"/>
    </location>
</feature>
<evidence type="ECO:0000259" key="10">
    <source>
        <dbReference type="Pfam" id="PF18967"/>
    </source>
</evidence>
<comment type="subcellular location">
    <subcellularLocation>
        <location evidence="1">Cell membrane</location>
    </subcellularLocation>
</comment>
<name>A0ABT8L9G4_9BACT</name>
<evidence type="ECO:0000313" key="11">
    <source>
        <dbReference type="EMBL" id="MDN5214402.1"/>
    </source>
</evidence>
<dbReference type="EMBL" id="JAUJEB010000004">
    <property type="protein sequence ID" value="MDN5214402.1"/>
    <property type="molecule type" value="Genomic_DNA"/>
</dbReference>
<dbReference type="SUPFAM" id="SSF109604">
    <property type="entry name" value="HD-domain/PDEase-like"/>
    <property type="match status" value="1"/>
</dbReference>
<organism evidence="11 12">
    <name type="scientific">Agaribacillus aureus</name>
    <dbReference type="NCBI Taxonomy" id="3051825"/>
    <lineage>
        <taxon>Bacteria</taxon>
        <taxon>Pseudomonadati</taxon>
        <taxon>Bacteroidota</taxon>
        <taxon>Cytophagia</taxon>
        <taxon>Cytophagales</taxon>
        <taxon>Splendidivirgaceae</taxon>
        <taxon>Agaribacillus</taxon>
    </lineage>
</organism>
<dbReference type="InterPro" id="IPR006674">
    <property type="entry name" value="HD_domain"/>
</dbReference>
<protein>
    <submittedName>
        <fullName evidence="11">DUF5706 domain-containing protein</fullName>
    </submittedName>
</protein>
<feature type="transmembrane region" description="Helical" evidence="8">
    <location>
        <begin position="377"/>
        <end position="397"/>
    </location>
</feature>
<gene>
    <name evidence="11" type="ORF">QQ020_20145</name>
</gene>
<feature type="domain" description="HD" evidence="9">
    <location>
        <begin position="38"/>
        <end position="133"/>
    </location>
</feature>
<evidence type="ECO:0000256" key="1">
    <source>
        <dbReference type="ARBA" id="ARBA00004236"/>
    </source>
</evidence>
<dbReference type="CDD" id="cd00077">
    <property type="entry name" value="HDc"/>
    <property type="match status" value="1"/>
</dbReference>
<proteinExistence type="predicted"/>
<dbReference type="Pfam" id="PF18967">
    <property type="entry name" value="PycTM"/>
    <property type="match status" value="1"/>
</dbReference>
<keyword evidence="6" id="KW-0051">Antiviral defense</keyword>
<dbReference type="RefSeq" id="WP_346759736.1">
    <property type="nucleotide sequence ID" value="NZ_JAUJEB010000004.1"/>
</dbReference>
<feature type="transmembrane region" description="Helical" evidence="8">
    <location>
        <begin position="253"/>
        <end position="271"/>
    </location>
</feature>
<dbReference type="Pfam" id="PF01966">
    <property type="entry name" value="HD"/>
    <property type="match status" value="1"/>
</dbReference>
<feature type="domain" description="Pycsar effector protein" evidence="10">
    <location>
        <begin position="227"/>
        <end position="395"/>
    </location>
</feature>
<evidence type="ECO:0000259" key="9">
    <source>
        <dbReference type="Pfam" id="PF01966"/>
    </source>
</evidence>
<dbReference type="Proteomes" id="UP001172083">
    <property type="component" value="Unassembled WGS sequence"/>
</dbReference>
<dbReference type="InterPro" id="IPR043760">
    <property type="entry name" value="PycTM_dom"/>
</dbReference>
<evidence type="ECO:0000313" key="12">
    <source>
        <dbReference type="Proteomes" id="UP001172083"/>
    </source>
</evidence>
<dbReference type="InterPro" id="IPR003607">
    <property type="entry name" value="HD/PDEase_dom"/>
</dbReference>
<sequence length="407" mass="46617">MKDGIETQKTSPTLEAAIAYVTRLLKEELTDEYKFHSYAHTFEVADLCEKMGAYYHLPDEDFENLLISAWFHDTGYTCCYNGHETTGAEIAEKFLASRGFDPKRIEIVKDLIMSTKIDAKPANLLQEILRDADIQHVGRKNFFVKGQLLREEWQSILGHTFNDLEWELTQYKFLTTSQFLTKYTKEKFKSRKKKNIEKQEAILYKLYDAKSKLPDTGKTGRGTETMYRVSYRNHINLSAIADRKANMMMSINTLILSAIIAIAGSGFAMVGGQRVEYYRFGIPIAVLLLTSLGSVIFAILSAKPNVTHNLASAIRLKERKSSILYFGNFTQMPLQDYLTDMETLRRDNKLLYDNMSTDLYYLGLVLKKKFKLLQASYTVFMAGLILAVVMLILILIYSKYISESPIL</sequence>
<accession>A0ABT8L9G4</accession>
<comment type="caution">
    <text evidence="11">The sequence shown here is derived from an EMBL/GenBank/DDBJ whole genome shotgun (WGS) entry which is preliminary data.</text>
</comment>
<evidence type="ECO:0000256" key="8">
    <source>
        <dbReference type="SAM" id="Phobius"/>
    </source>
</evidence>
<evidence type="ECO:0000256" key="7">
    <source>
        <dbReference type="ARBA" id="ARBA00023136"/>
    </source>
</evidence>
<keyword evidence="12" id="KW-1185">Reference proteome</keyword>
<reference evidence="11" key="1">
    <citation type="submission" date="2023-06" db="EMBL/GenBank/DDBJ databases">
        <title>Genomic of Agaribacillus aureum.</title>
        <authorList>
            <person name="Wang G."/>
        </authorList>
    </citation>
    <scope>NUCLEOTIDE SEQUENCE</scope>
    <source>
        <strain evidence="11">BMA12</strain>
    </source>
</reference>
<keyword evidence="2" id="KW-1003">Cell membrane</keyword>
<evidence type="ECO:0000256" key="6">
    <source>
        <dbReference type="ARBA" id="ARBA00023118"/>
    </source>
</evidence>
<evidence type="ECO:0000256" key="4">
    <source>
        <dbReference type="ARBA" id="ARBA00022741"/>
    </source>
</evidence>
<keyword evidence="3 8" id="KW-0812">Transmembrane</keyword>
<keyword evidence="5 8" id="KW-1133">Transmembrane helix</keyword>
<dbReference type="Gene3D" id="1.10.3210.10">
    <property type="entry name" value="Hypothetical protein af1432"/>
    <property type="match status" value="1"/>
</dbReference>
<evidence type="ECO:0000256" key="3">
    <source>
        <dbReference type="ARBA" id="ARBA00022692"/>
    </source>
</evidence>
<keyword evidence="4" id="KW-0547">Nucleotide-binding</keyword>
<keyword evidence="7 8" id="KW-0472">Membrane</keyword>
<evidence type="ECO:0000256" key="5">
    <source>
        <dbReference type="ARBA" id="ARBA00022989"/>
    </source>
</evidence>
<evidence type="ECO:0000256" key="2">
    <source>
        <dbReference type="ARBA" id="ARBA00022475"/>
    </source>
</evidence>